<keyword evidence="2" id="KW-1185">Reference proteome</keyword>
<dbReference type="AlphaFoldDB" id="A0A240E102"/>
<protein>
    <submittedName>
        <fullName evidence="1">Uncharacterized protein</fullName>
    </submittedName>
</protein>
<dbReference type="EMBL" id="OANS01000002">
    <property type="protein sequence ID" value="SNX28584.1"/>
    <property type="molecule type" value="Genomic_DNA"/>
</dbReference>
<sequence>MCLDFPFAEKTQMMGNDYSLRFKDAMLNRYDHSQAHQASY</sequence>
<dbReference type="Proteomes" id="UP000218069">
    <property type="component" value="Unassembled WGS sequence"/>
</dbReference>
<name>A0A240E102_9BURK</name>
<accession>A0A240E102</accession>
<reference evidence="2" key="1">
    <citation type="submission" date="2017-08" db="EMBL/GenBank/DDBJ databases">
        <authorList>
            <person name="Varghese N."/>
            <person name="Submissions S."/>
        </authorList>
    </citation>
    <scope>NUCLEOTIDE SEQUENCE [LARGE SCALE GENOMIC DNA]</scope>
    <source>
        <strain evidence="2">AP-Melu-1000-B4</strain>
    </source>
</reference>
<proteinExistence type="predicted"/>
<evidence type="ECO:0000313" key="2">
    <source>
        <dbReference type="Proteomes" id="UP000218069"/>
    </source>
</evidence>
<evidence type="ECO:0000313" key="1">
    <source>
        <dbReference type="EMBL" id="SNX28584.1"/>
    </source>
</evidence>
<gene>
    <name evidence="1" type="ORF">SAMN06295945_0916</name>
</gene>
<organism evidence="1 2">
    <name type="scientific">Polynucleobacter meluiroseus</name>
    <dbReference type="NCBI Taxonomy" id="1938814"/>
    <lineage>
        <taxon>Bacteria</taxon>
        <taxon>Pseudomonadati</taxon>
        <taxon>Pseudomonadota</taxon>
        <taxon>Betaproteobacteria</taxon>
        <taxon>Burkholderiales</taxon>
        <taxon>Burkholderiaceae</taxon>
        <taxon>Polynucleobacter</taxon>
    </lineage>
</organism>